<comment type="similarity">
    <text evidence="1">Belongs to the barstar family.</text>
</comment>
<protein>
    <submittedName>
        <fullName evidence="3">Barstar family protein</fullName>
    </submittedName>
</protein>
<keyword evidence="4" id="KW-1185">Reference proteome</keyword>
<gene>
    <name evidence="3" type="ORF">WCD74_05200</name>
</gene>
<dbReference type="InterPro" id="IPR000468">
    <property type="entry name" value="Barstar"/>
</dbReference>
<dbReference type="RefSeq" id="WP_337693774.1">
    <property type="nucleotide sequence ID" value="NZ_JBBEGN010000002.1"/>
</dbReference>
<dbReference type="Pfam" id="PF01337">
    <property type="entry name" value="Barstar"/>
    <property type="match status" value="1"/>
</dbReference>
<proteinExistence type="inferred from homology"/>
<accession>A0ABU8MIL3</accession>
<name>A0ABU8MIL3_9PSEU</name>
<evidence type="ECO:0000313" key="4">
    <source>
        <dbReference type="Proteomes" id="UP001385809"/>
    </source>
</evidence>
<dbReference type="SUPFAM" id="SSF52038">
    <property type="entry name" value="Barstar-related"/>
    <property type="match status" value="1"/>
</dbReference>
<evidence type="ECO:0000259" key="2">
    <source>
        <dbReference type="Pfam" id="PF01337"/>
    </source>
</evidence>
<organism evidence="3 4">
    <name type="scientific">Actinomycetospora aurantiaca</name>
    <dbReference type="NCBI Taxonomy" id="3129233"/>
    <lineage>
        <taxon>Bacteria</taxon>
        <taxon>Bacillati</taxon>
        <taxon>Actinomycetota</taxon>
        <taxon>Actinomycetes</taxon>
        <taxon>Pseudonocardiales</taxon>
        <taxon>Pseudonocardiaceae</taxon>
        <taxon>Actinomycetospora</taxon>
    </lineage>
</organism>
<dbReference type="Gene3D" id="3.30.370.10">
    <property type="entry name" value="Barstar-like"/>
    <property type="match status" value="1"/>
</dbReference>
<comment type="caution">
    <text evidence="3">The sequence shown here is derived from an EMBL/GenBank/DDBJ whole genome shotgun (WGS) entry which is preliminary data.</text>
</comment>
<sequence>MTDLSRARTRARERARTVGVVAEAADEQATLAAISRALDVPAYYAADLDALAACLRDLSWLPVGPVELIWVDGPLRDADPRTHQRIASTLDGACRPDGERPFRVTRV</sequence>
<dbReference type="InterPro" id="IPR035905">
    <property type="entry name" value="Barstar-like_sf"/>
</dbReference>
<reference evidence="3 4" key="1">
    <citation type="submission" date="2024-03" db="EMBL/GenBank/DDBJ databases">
        <title>Actinomycetospora sp. OC33-EN08, a novel actinomycete isolated from wild orchid (Aerides multiflora).</title>
        <authorList>
            <person name="Suriyachadkun C."/>
        </authorList>
    </citation>
    <scope>NUCLEOTIDE SEQUENCE [LARGE SCALE GENOMIC DNA]</scope>
    <source>
        <strain evidence="3 4">OC33-EN08</strain>
    </source>
</reference>
<dbReference type="Proteomes" id="UP001385809">
    <property type="component" value="Unassembled WGS sequence"/>
</dbReference>
<dbReference type="EMBL" id="JBBEGN010000002">
    <property type="protein sequence ID" value="MEJ2867151.1"/>
    <property type="molecule type" value="Genomic_DNA"/>
</dbReference>
<evidence type="ECO:0000256" key="1">
    <source>
        <dbReference type="ARBA" id="ARBA00006845"/>
    </source>
</evidence>
<feature type="domain" description="Barstar (barnase inhibitor)" evidence="2">
    <location>
        <begin position="22"/>
        <end position="104"/>
    </location>
</feature>
<evidence type="ECO:0000313" key="3">
    <source>
        <dbReference type="EMBL" id="MEJ2867151.1"/>
    </source>
</evidence>